<reference evidence="2 3" key="1">
    <citation type="journal article" date="2016" name="Nat. Commun.">
        <title>Thousands of microbial genomes shed light on interconnected biogeochemical processes in an aquifer system.</title>
        <authorList>
            <person name="Anantharaman K."/>
            <person name="Brown C.T."/>
            <person name="Hug L.A."/>
            <person name="Sharon I."/>
            <person name="Castelle C.J."/>
            <person name="Probst A.J."/>
            <person name="Thomas B.C."/>
            <person name="Singh A."/>
            <person name="Wilkins M.J."/>
            <person name="Karaoz U."/>
            <person name="Brodie E.L."/>
            <person name="Williams K.H."/>
            <person name="Hubbard S.S."/>
            <person name="Banfield J.F."/>
        </authorList>
    </citation>
    <scope>NUCLEOTIDE SEQUENCE [LARGE SCALE GENOMIC DNA]</scope>
</reference>
<keyword evidence="1" id="KW-1133">Transmembrane helix</keyword>
<dbReference type="Proteomes" id="UP000177746">
    <property type="component" value="Unassembled WGS sequence"/>
</dbReference>
<organism evidence="2 3">
    <name type="scientific">Candidatus Zambryskibacteria bacterium RIFCSPHIGHO2_01_FULL_46_30</name>
    <dbReference type="NCBI Taxonomy" id="1802739"/>
    <lineage>
        <taxon>Bacteria</taxon>
        <taxon>Candidatus Zambryskiibacteriota</taxon>
    </lineage>
</organism>
<dbReference type="Gene3D" id="3.30.70.60">
    <property type="match status" value="1"/>
</dbReference>
<accession>A0A1G2T5Z4</accession>
<gene>
    <name evidence="2" type="ORF">A2665_00390</name>
</gene>
<keyword evidence="1" id="KW-0472">Membrane</keyword>
<proteinExistence type="predicted"/>
<protein>
    <submittedName>
        <fullName evidence="2">Uncharacterized protein</fullName>
    </submittedName>
</protein>
<name>A0A1G2T5Z4_9BACT</name>
<dbReference type="EMBL" id="MHVI01000007">
    <property type="protein sequence ID" value="OHA92438.1"/>
    <property type="molecule type" value="Genomic_DNA"/>
</dbReference>
<evidence type="ECO:0000256" key="1">
    <source>
        <dbReference type="SAM" id="Phobius"/>
    </source>
</evidence>
<comment type="caution">
    <text evidence="2">The sequence shown here is derived from an EMBL/GenBank/DDBJ whole genome shotgun (WGS) entry which is preliminary data.</text>
</comment>
<evidence type="ECO:0000313" key="2">
    <source>
        <dbReference type="EMBL" id="OHA92438.1"/>
    </source>
</evidence>
<dbReference type="InterPro" id="IPR014717">
    <property type="entry name" value="Transl_elong_EF1B/ribsomal_bS6"/>
</dbReference>
<dbReference type="AlphaFoldDB" id="A0A1G2T5Z4"/>
<evidence type="ECO:0000313" key="3">
    <source>
        <dbReference type="Proteomes" id="UP000177746"/>
    </source>
</evidence>
<feature type="transmembrane region" description="Helical" evidence="1">
    <location>
        <begin position="12"/>
        <end position="31"/>
    </location>
</feature>
<sequence length="179" mass="19663">MTSHNSTLPLVTLAFISVVLLVVLVLGAYNIQSKNQKILKLLDLADKVAESRALAQSIRVLQNNAAEDLVIFDSLTLSDDKLVPLIENIEGMSRALGLDTSIVSVSKIEDKKSVEPDIIRIVMETRGSWVQTFSFLSAIESLPHRVMIEELGLSRVEASPAGNGASWRLRIVLSLYSFD</sequence>
<keyword evidence="1" id="KW-0812">Transmembrane</keyword>